<accession>A0A0F9VWQ3</accession>
<proteinExistence type="predicted"/>
<name>A0A0F9VWQ3_9ZZZZ</name>
<sequence>MKEQFIADKQAVYNLQNLRWVRKSNCRYGGKTTFDLQLCYNVKMDGIMTVEYATEETRDEIYDRIVERLIHDDSLPKQD</sequence>
<gene>
    <name evidence="1" type="ORF">LCGC14_0356230</name>
</gene>
<organism evidence="1">
    <name type="scientific">marine sediment metagenome</name>
    <dbReference type="NCBI Taxonomy" id="412755"/>
    <lineage>
        <taxon>unclassified sequences</taxon>
        <taxon>metagenomes</taxon>
        <taxon>ecological metagenomes</taxon>
    </lineage>
</organism>
<dbReference type="EMBL" id="LAZR01000272">
    <property type="protein sequence ID" value="KKN77886.1"/>
    <property type="molecule type" value="Genomic_DNA"/>
</dbReference>
<evidence type="ECO:0000313" key="1">
    <source>
        <dbReference type="EMBL" id="KKN77886.1"/>
    </source>
</evidence>
<comment type="caution">
    <text evidence="1">The sequence shown here is derived from an EMBL/GenBank/DDBJ whole genome shotgun (WGS) entry which is preliminary data.</text>
</comment>
<dbReference type="AlphaFoldDB" id="A0A0F9VWQ3"/>
<reference evidence="1" key="1">
    <citation type="journal article" date="2015" name="Nature">
        <title>Complex archaea that bridge the gap between prokaryotes and eukaryotes.</title>
        <authorList>
            <person name="Spang A."/>
            <person name="Saw J.H."/>
            <person name="Jorgensen S.L."/>
            <person name="Zaremba-Niedzwiedzka K."/>
            <person name="Martijn J."/>
            <person name="Lind A.E."/>
            <person name="van Eijk R."/>
            <person name="Schleper C."/>
            <person name="Guy L."/>
            <person name="Ettema T.J."/>
        </authorList>
    </citation>
    <scope>NUCLEOTIDE SEQUENCE</scope>
</reference>
<protein>
    <submittedName>
        <fullName evidence="1">Uncharacterized protein</fullName>
    </submittedName>
</protein>